<dbReference type="PANTHER" id="PTHR47782:SF2">
    <property type="entry name" value="TRANSCRIPTION FACTOR, PUTATIVE (AFU_ORTHOLOGUE AFUA_4G12570)-RELATED"/>
    <property type="match status" value="1"/>
</dbReference>
<dbReference type="Proteomes" id="UP000000560">
    <property type="component" value="Chromosome II"/>
</dbReference>
<dbReference type="GO" id="GO:0043565">
    <property type="term" value="F:sequence-specific DNA binding"/>
    <property type="evidence" value="ECO:0000318"/>
    <property type="project" value="GO_Central"/>
</dbReference>
<dbReference type="Pfam" id="PF00172">
    <property type="entry name" value="Zn_clus"/>
    <property type="match status" value="1"/>
</dbReference>
<dbReference type="GO" id="GO:0005634">
    <property type="term" value="C:nucleus"/>
    <property type="evidence" value="ECO:0007669"/>
    <property type="project" value="UniProtKB-SubCell"/>
</dbReference>
<keyword evidence="3" id="KW-0862">Zinc</keyword>
<dbReference type="Pfam" id="PF04082">
    <property type="entry name" value="Fungal_trans"/>
    <property type="match status" value="1"/>
</dbReference>
<dbReference type="GO" id="GO:0008270">
    <property type="term" value="F:zinc ion binding"/>
    <property type="evidence" value="ECO:0007669"/>
    <property type="project" value="InterPro"/>
</dbReference>
<dbReference type="PROSITE" id="PS50048">
    <property type="entry name" value="ZN2_CY6_FUNGAL_2"/>
    <property type="match status" value="1"/>
</dbReference>
<organism evidence="10 11">
    <name type="scientific">Emericella nidulans (strain FGSC A4 / ATCC 38163 / CBS 112.46 / NRRL 194 / M139)</name>
    <name type="common">Aspergillus nidulans</name>
    <dbReference type="NCBI Taxonomy" id="227321"/>
    <lineage>
        <taxon>Eukaryota</taxon>
        <taxon>Fungi</taxon>
        <taxon>Dikarya</taxon>
        <taxon>Ascomycota</taxon>
        <taxon>Pezizomycotina</taxon>
        <taxon>Eurotiomycetes</taxon>
        <taxon>Eurotiomycetidae</taxon>
        <taxon>Eurotiales</taxon>
        <taxon>Aspergillaceae</taxon>
        <taxon>Aspergillus</taxon>
        <taxon>Aspergillus subgen. Nidulantes</taxon>
    </lineage>
</organism>
<dbReference type="FunFam" id="4.10.240.10:FF:000035">
    <property type="entry name" value="C6 transcription factor, putative (AFU_orthologue AFUA_4G12570)"/>
    <property type="match status" value="1"/>
</dbReference>
<evidence type="ECO:0000256" key="2">
    <source>
        <dbReference type="ARBA" id="ARBA00022723"/>
    </source>
</evidence>
<evidence type="ECO:0000256" key="6">
    <source>
        <dbReference type="ARBA" id="ARBA00023163"/>
    </source>
</evidence>
<evidence type="ECO:0000256" key="3">
    <source>
        <dbReference type="ARBA" id="ARBA00022833"/>
    </source>
</evidence>
<dbReference type="HOGENOM" id="CLU_019529_0_0_1"/>
<dbReference type="RefSeq" id="XP_050467490.1">
    <property type="nucleotide sequence ID" value="XM_050611461.1"/>
</dbReference>
<dbReference type="InterPro" id="IPR007219">
    <property type="entry name" value="XnlR_reg_dom"/>
</dbReference>
<evidence type="ECO:0000313" key="11">
    <source>
        <dbReference type="Proteomes" id="UP000000560"/>
    </source>
</evidence>
<evidence type="ECO:0000313" key="10">
    <source>
        <dbReference type="EMBL" id="CBF75617.1"/>
    </source>
</evidence>
<evidence type="ECO:0000256" key="1">
    <source>
        <dbReference type="ARBA" id="ARBA00004123"/>
    </source>
</evidence>
<dbReference type="CDD" id="cd00067">
    <property type="entry name" value="GAL4"/>
    <property type="match status" value="1"/>
</dbReference>
<dbReference type="AlphaFoldDB" id="C8V7M7"/>
<keyword evidence="4" id="KW-0805">Transcription regulation</keyword>
<reference evidence="11" key="2">
    <citation type="journal article" date="2009" name="Fungal Genet. Biol.">
        <title>The 2008 update of the Aspergillus nidulans genome annotation: a community effort.</title>
        <authorList>
            <person name="Wortman J.R."/>
            <person name="Gilsenan J.M."/>
            <person name="Joardar V."/>
            <person name="Deegan J."/>
            <person name="Clutterbuck J."/>
            <person name="Andersen M.R."/>
            <person name="Archer D."/>
            <person name="Bencina M."/>
            <person name="Braus G."/>
            <person name="Coutinho P."/>
            <person name="von Dohren H."/>
            <person name="Doonan J."/>
            <person name="Driessen A.J."/>
            <person name="Durek P."/>
            <person name="Espeso E."/>
            <person name="Fekete E."/>
            <person name="Flipphi M."/>
            <person name="Estrada C.G."/>
            <person name="Geysens S."/>
            <person name="Goldman G."/>
            <person name="de Groot P.W."/>
            <person name="Hansen K."/>
            <person name="Harris S.D."/>
            <person name="Heinekamp T."/>
            <person name="Helmstaedt K."/>
            <person name="Henrissat B."/>
            <person name="Hofmann G."/>
            <person name="Homan T."/>
            <person name="Horio T."/>
            <person name="Horiuchi H."/>
            <person name="James S."/>
            <person name="Jones M."/>
            <person name="Karaffa L."/>
            <person name="Karanyi Z."/>
            <person name="Kato M."/>
            <person name="Keller N."/>
            <person name="Kelly D.E."/>
            <person name="Kiel J.A."/>
            <person name="Kim J.M."/>
            <person name="van der Klei I.J."/>
            <person name="Klis F.M."/>
            <person name="Kovalchuk A."/>
            <person name="Krasevec N."/>
            <person name="Kubicek C.P."/>
            <person name="Liu B."/>
            <person name="Maccabe A."/>
            <person name="Meyer V."/>
            <person name="Mirabito P."/>
            <person name="Miskei M."/>
            <person name="Mos M."/>
            <person name="Mullins J."/>
            <person name="Nelson D.R."/>
            <person name="Nielsen J."/>
            <person name="Oakley B.R."/>
            <person name="Osmani S.A."/>
            <person name="Pakula T."/>
            <person name="Paszewski A."/>
            <person name="Paulsen I."/>
            <person name="Pilsyk S."/>
            <person name="Pocsi I."/>
            <person name="Punt P.J."/>
            <person name="Ram A.F."/>
            <person name="Ren Q."/>
            <person name="Robellet X."/>
            <person name="Robson G."/>
            <person name="Seiboth B."/>
            <person name="van Solingen P."/>
            <person name="Specht T."/>
            <person name="Sun J."/>
            <person name="Taheri-Talesh N."/>
            <person name="Takeshita N."/>
            <person name="Ussery D."/>
            <person name="vanKuyk P.A."/>
            <person name="Visser H."/>
            <person name="van de Vondervoort P.J."/>
            <person name="de Vries R.P."/>
            <person name="Walton J."/>
            <person name="Xiang X."/>
            <person name="Xiong Y."/>
            <person name="Zeng A.P."/>
            <person name="Brandt B.W."/>
            <person name="Cornell M.J."/>
            <person name="van den Hondel C.A."/>
            <person name="Visser J."/>
            <person name="Oliver S.G."/>
            <person name="Turner G."/>
        </authorList>
    </citation>
    <scope>GENOME REANNOTATION</scope>
    <source>
        <strain evidence="11">FGSC A4 / ATCC 38163 / CBS 112.46 / NRRL 194 / M139</strain>
    </source>
</reference>
<dbReference type="PANTHER" id="PTHR47782">
    <property type="entry name" value="ZN(II)2CYS6 TRANSCRIPTION FACTOR (EUROFUNG)-RELATED"/>
    <property type="match status" value="1"/>
</dbReference>
<reference evidence="11" key="1">
    <citation type="journal article" date="2005" name="Nature">
        <title>Sequencing of Aspergillus nidulans and comparative analysis with A. fumigatus and A. oryzae.</title>
        <authorList>
            <person name="Galagan J.E."/>
            <person name="Calvo S.E."/>
            <person name="Cuomo C."/>
            <person name="Ma L.J."/>
            <person name="Wortman J.R."/>
            <person name="Batzoglou S."/>
            <person name="Lee S.I."/>
            <person name="Basturkmen M."/>
            <person name="Spevak C.C."/>
            <person name="Clutterbuck J."/>
            <person name="Kapitonov V."/>
            <person name="Jurka J."/>
            <person name="Scazzocchio C."/>
            <person name="Farman M."/>
            <person name="Butler J."/>
            <person name="Purcell S."/>
            <person name="Harris S."/>
            <person name="Braus G.H."/>
            <person name="Draht O."/>
            <person name="Busch S."/>
            <person name="D'Enfert C."/>
            <person name="Bouchier C."/>
            <person name="Goldman G.H."/>
            <person name="Bell-Pedersen D."/>
            <person name="Griffiths-Jones S."/>
            <person name="Doonan J.H."/>
            <person name="Yu J."/>
            <person name="Vienken K."/>
            <person name="Pain A."/>
            <person name="Freitag M."/>
            <person name="Selker E.U."/>
            <person name="Archer D.B."/>
            <person name="Penalva M.A."/>
            <person name="Oakley B.R."/>
            <person name="Momany M."/>
            <person name="Tanaka T."/>
            <person name="Kumagai T."/>
            <person name="Asai K."/>
            <person name="Machida M."/>
            <person name="Nierman W.C."/>
            <person name="Denning D.W."/>
            <person name="Caddick M."/>
            <person name="Hynes M."/>
            <person name="Paoletti M."/>
            <person name="Fischer R."/>
            <person name="Miller B."/>
            <person name="Dyer P."/>
            <person name="Sachs M.S."/>
            <person name="Osmani S.A."/>
            <person name="Birren B.W."/>
        </authorList>
    </citation>
    <scope>NUCLEOTIDE SEQUENCE [LARGE SCALE GENOMIC DNA]</scope>
    <source>
        <strain evidence="11">FGSC A4 / ATCC 38163 / CBS 112.46 / NRRL 194 / M139</strain>
    </source>
</reference>
<dbReference type="OrthoDB" id="5319458at2759"/>
<dbReference type="GeneID" id="2873103"/>
<dbReference type="Gene3D" id="4.10.240.10">
    <property type="entry name" value="Zn(2)-C6 fungal-type DNA-binding domain"/>
    <property type="match status" value="1"/>
</dbReference>
<dbReference type="InterPro" id="IPR001138">
    <property type="entry name" value="Zn2Cys6_DnaBD"/>
</dbReference>
<name>C8V7M7_EMENI</name>
<keyword evidence="11" id="KW-1185">Reference proteome</keyword>
<dbReference type="InterPro" id="IPR052202">
    <property type="entry name" value="Yeast_MetPath_Reg"/>
</dbReference>
<dbReference type="PROSITE" id="PS00463">
    <property type="entry name" value="ZN2_CY6_FUNGAL_1"/>
    <property type="match status" value="1"/>
</dbReference>
<feature type="coiled-coil region" evidence="8">
    <location>
        <begin position="65"/>
        <end position="92"/>
    </location>
</feature>
<dbReference type="KEGG" id="ani:ANIA_03684"/>
<dbReference type="OMA" id="FPCFSET"/>
<dbReference type="CDD" id="cd12148">
    <property type="entry name" value="fungal_TF_MHR"/>
    <property type="match status" value="1"/>
</dbReference>
<proteinExistence type="predicted"/>
<evidence type="ECO:0000256" key="7">
    <source>
        <dbReference type="ARBA" id="ARBA00023242"/>
    </source>
</evidence>
<gene>
    <name evidence="10" type="ORF">ANIA_03684</name>
</gene>
<dbReference type="GO" id="GO:0006351">
    <property type="term" value="P:DNA-templated transcription"/>
    <property type="evidence" value="ECO:0007669"/>
    <property type="project" value="InterPro"/>
</dbReference>
<evidence type="ECO:0000259" key="9">
    <source>
        <dbReference type="PROSITE" id="PS50048"/>
    </source>
</evidence>
<dbReference type="InterPro" id="IPR036864">
    <property type="entry name" value="Zn2-C6_fun-type_DNA-bd_sf"/>
</dbReference>
<dbReference type="STRING" id="227321.C8V7M7"/>
<sequence>MSNSSFLDRPLLKVSRPVAACSRCRTAKIRCDGKLPACSACERAGKADTCSSSDEFPRGKERSYVGSLEAYCERLEKRAAELRERKRLLTGGEGGVVHENSITSASSVPATHAHSQEVSNIDDLVGEFGYLSVSATSRDFQGITSNTSFANLILAVSSGEQIPRSSPRPLPSRSEITPLIQHYFETFYVQLPFFLETSFWASVDSVYQNGAHFAKPFDNWAVRMVLAMAYGSLSNSQLDVNHRNALSLVQEALQYTEDVLRPGTLAGIQAILFLAQYSLIDPVHFRTWYLVGMAARVLVDLGLHQDHHAEYVLSSEKQDLRRRVFHCVYSLDRATSTALDRTLSFSDDSVNVAFPSSKLEKTYIFSHSSEPAWNMVKIRRILSAAYQQKYFTTTDPSFQSPTPTWVLYSQATEWFYNTPKNISQVLAIRYHLEFLYTITVILAPSTRHLPPCDYTKLLLFNRCIDYVHQLHQILESQIRLHVMDSIEIQRVYQTIRRLFNIVNQSFDVLMSPVPAAPQVPEDCPKPPSLELEDCLHCHERALECLNQAGNLLQYGARRWNHHALSQEFQKLSAPVRSILLPPAVTYAPTLGSYMPEEPAILPPADFLYGGLNLQHSSPENHNYE</sequence>
<keyword evidence="2" id="KW-0479">Metal-binding</keyword>
<dbReference type="SMART" id="SM00906">
    <property type="entry name" value="Fungal_trans"/>
    <property type="match status" value="1"/>
</dbReference>
<evidence type="ECO:0000256" key="8">
    <source>
        <dbReference type="SAM" id="Coils"/>
    </source>
</evidence>
<dbReference type="SMART" id="SM00066">
    <property type="entry name" value="GAL4"/>
    <property type="match status" value="1"/>
</dbReference>
<keyword evidence="5" id="KW-0238">DNA-binding</keyword>
<keyword evidence="6" id="KW-0804">Transcription</keyword>
<dbReference type="EMBL" id="BN001302">
    <property type="protein sequence ID" value="CBF75617.1"/>
    <property type="molecule type" value="Genomic_DNA"/>
</dbReference>
<protein>
    <submittedName>
        <fullName evidence="10">C6 transcription factor, putative (AFU_orthologue AFUA_4G12570)</fullName>
    </submittedName>
</protein>
<keyword evidence="7" id="KW-0539">Nucleus</keyword>
<evidence type="ECO:0000256" key="5">
    <source>
        <dbReference type="ARBA" id="ARBA00023125"/>
    </source>
</evidence>
<comment type="subcellular location">
    <subcellularLocation>
        <location evidence="1">Nucleus</location>
    </subcellularLocation>
</comment>
<accession>C8V7M7</accession>
<dbReference type="InParanoid" id="C8V7M7"/>
<dbReference type="eggNOG" id="ENOG502RSRA">
    <property type="taxonomic scope" value="Eukaryota"/>
</dbReference>
<dbReference type="VEuPathDB" id="FungiDB:AN3684"/>
<dbReference type="SUPFAM" id="SSF57701">
    <property type="entry name" value="Zn2/Cys6 DNA-binding domain"/>
    <property type="match status" value="1"/>
</dbReference>
<keyword evidence="8" id="KW-0175">Coiled coil</keyword>
<dbReference type="GO" id="GO:0000981">
    <property type="term" value="F:DNA-binding transcription factor activity, RNA polymerase II-specific"/>
    <property type="evidence" value="ECO:0000318"/>
    <property type="project" value="GO_Central"/>
</dbReference>
<evidence type="ECO:0000256" key="4">
    <source>
        <dbReference type="ARBA" id="ARBA00023015"/>
    </source>
</evidence>
<feature type="domain" description="Zn(2)-C6 fungal-type" evidence="9">
    <location>
        <begin position="20"/>
        <end position="52"/>
    </location>
</feature>
<dbReference type="GO" id="GO:0045944">
    <property type="term" value="P:positive regulation of transcription by RNA polymerase II"/>
    <property type="evidence" value="ECO:0000318"/>
    <property type="project" value="GO_Central"/>
</dbReference>